<dbReference type="InterPro" id="IPR012902">
    <property type="entry name" value="N_methyl_site"/>
</dbReference>
<reference evidence="2 3" key="1">
    <citation type="submission" date="2024-08" db="EMBL/GenBank/DDBJ databases">
        <authorList>
            <person name="Lu H."/>
        </authorList>
    </citation>
    <scope>NUCLEOTIDE SEQUENCE [LARGE SCALE GENOMIC DNA]</scope>
    <source>
        <strain evidence="2 3">DXS20W</strain>
    </source>
</reference>
<dbReference type="Pfam" id="PF07963">
    <property type="entry name" value="N_methyl"/>
    <property type="match status" value="1"/>
</dbReference>
<evidence type="ECO:0000256" key="1">
    <source>
        <dbReference type="SAM" id="Phobius"/>
    </source>
</evidence>
<keyword evidence="1" id="KW-1133">Transmembrane helix</keyword>
<evidence type="ECO:0000313" key="2">
    <source>
        <dbReference type="EMBL" id="MFG6461157.1"/>
    </source>
</evidence>
<proteinExistence type="predicted"/>
<keyword evidence="1" id="KW-0472">Membrane</keyword>
<dbReference type="PROSITE" id="PS00409">
    <property type="entry name" value="PROKAR_NTER_METHYL"/>
    <property type="match status" value="1"/>
</dbReference>
<comment type="caution">
    <text evidence="2">The sequence shown here is derived from an EMBL/GenBank/DDBJ whole genome shotgun (WGS) entry which is preliminary data.</text>
</comment>
<feature type="transmembrane region" description="Helical" evidence="1">
    <location>
        <begin position="20"/>
        <end position="40"/>
    </location>
</feature>
<organism evidence="2 3">
    <name type="scientific">Pelomonas lactea</name>
    <dbReference type="NCBI Taxonomy" id="3299030"/>
    <lineage>
        <taxon>Bacteria</taxon>
        <taxon>Pseudomonadati</taxon>
        <taxon>Pseudomonadota</taxon>
        <taxon>Betaproteobacteria</taxon>
        <taxon>Burkholderiales</taxon>
        <taxon>Sphaerotilaceae</taxon>
        <taxon>Roseateles</taxon>
    </lineage>
</organism>
<name>A0ABW7GGS6_9BURK</name>
<keyword evidence="1" id="KW-0812">Transmembrane</keyword>
<dbReference type="Proteomes" id="UP001606302">
    <property type="component" value="Unassembled WGS sequence"/>
</dbReference>
<evidence type="ECO:0000313" key="3">
    <source>
        <dbReference type="Proteomes" id="UP001606302"/>
    </source>
</evidence>
<accession>A0ABW7GGS6</accession>
<sequence>MKLHISSSRRHASQRGVTLIEALVALVIMSFGMVALVGLLSNLRYGGDVAKQRSEAMNLAQTELEKLRSYAVLKRATGTTVQDYETDLLGAVQPTTSTGENSNTTFTLTRTVKPLLRGVTLASGDVEPQALRAQTVSVRVDWRDRSGTPQSVTMNTIISRADPVFTLAVGVTPPSNGVRLAGNRHPAIPPRAQDLGNGSSAFRPPNGGTAVWVFNNLTGVITGKCEIGETTTLSASAVDSCKNNTVGYLISGSIRFSNADTPDPARPEATALPYPLTAYLNLTPSQFKVRDSEGAYSLAPGGDYRESPNHVCFSDAPEPGLTTRTAVNYYCIVFPNTQTPRNWWGQLLLTGLDLGTSATQHKVCRYSADYNGNGYTYVPATREDELDKIDNEEHPATYQRVTYSLARQNFLVVRGDVSCPTAPAPDPANGIFLNYSTVQIQP</sequence>
<gene>
    <name evidence="2" type="ORF">ACG04Q_06190</name>
</gene>
<protein>
    <submittedName>
        <fullName evidence="2">Prepilin-type N-terminal cleavage/methylation domain-containing protein</fullName>
    </submittedName>
</protein>
<keyword evidence="3" id="KW-1185">Reference proteome</keyword>
<dbReference type="EMBL" id="JBIGHX010000002">
    <property type="protein sequence ID" value="MFG6461157.1"/>
    <property type="molecule type" value="Genomic_DNA"/>
</dbReference>